<protein>
    <submittedName>
        <fullName evidence="1">Uncharacterized protein</fullName>
    </submittedName>
</protein>
<dbReference type="EMBL" id="JBAWTH010000020">
    <property type="protein sequence ID" value="KAL2287275.1"/>
    <property type="molecule type" value="Genomic_DNA"/>
</dbReference>
<sequence length="373" mass="41076">MMCIAYFFTVSGCLTERREVFLFPNDACEKDRGAVEEQNKTSLCKTTITRRLLLLRIKKEPERRGERADARLERRRGQKDQTNKMPFVLIRNPLPPSRNHILKSYKDSLPRCAPFPAFLSAKDQACEMTSIDPISGSTDSFVTTLRCIMSWFNAQPSPDCRGISVERDTLGAASLAEGCGKPLETFVKTITGSSASGLDVLLVGQCTVPGLKHGGVEAYPGTLSQAVEAKLVCDLCGVHCILSRNTYGQILLVGEDQEVGIAQLVLVQHALQLLPGLNDTIAIVRVDDEDDTLGVLEVVPPQRSNLVLSTDIPHGERDVLVLDRLDVEALIGRIVVFPAASKPTIRILISFFPHRRSNSFEMERPMLAVCDDG</sequence>
<comment type="caution">
    <text evidence="1">The sequence shown here is derived from an EMBL/GenBank/DDBJ whole genome shotgun (WGS) entry which is preliminary data.</text>
</comment>
<accession>A0ABR4EYA2</accession>
<evidence type="ECO:0000313" key="2">
    <source>
        <dbReference type="Proteomes" id="UP001600888"/>
    </source>
</evidence>
<evidence type="ECO:0000313" key="1">
    <source>
        <dbReference type="EMBL" id="KAL2287275.1"/>
    </source>
</evidence>
<proteinExistence type="predicted"/>
<keyword evidence="2" id="KW-1185">Reference proteome</keyword>
<gene>
    <name evidence="1" type="ORF">FJTKL_05774</name>
</gene>
<reference evidence="1 2" key="1">
    <citation type="submission" date="2024-03" db="EMBL/GenBank/DDBJ databases">
        <title>A high-quality draft genome sequence of Diaporthe vaccinii, a causative agent of upright dieback and viscid rot disease in cranberry plants.</title>
        <authorList>
            <person name="Sarrasin M."/>
            <person name="Lang B.F."/>
            <person name="Burger G."/>
        </authorList>
    </citation>
    <scope>NUCLEOTIDE SEQUENCE [LARGE SCALE GENOMIC DNA]</scope>
    <source>
        <strain evidence="1 2">IS7</strain>
    </source>
</reference>
<organism evidence="1 2">
    <name type="scientific">Diaporthe vaccinii</name>
    <dbReference type="NCBI Taxonomy" id="105482"/>
    <lineage>
        <taxon>Eukaryota</taxon>
        <taxon>Fungi</taxon>
        <taxon>Dikarya</taxon>
        <taxon>Ascomycota</taxon>
        <taxon>Pezizomycotina</taxon>
        <taxon>Sordariomycetes</taxon>
        <taxon>Sordariomycetidae</taxon>
        <taxon>Diaporthales</taxon>
        <taxon>Diaporthaceae</taxon>
        <taxon>Diaporthe</taxon>
        <taxon>Diaporthe eres species complex</taxon>
    </lineage>
</organism>
<dbReference type="Proteomes" id="UP001600888">
    <property type="component" value="Unassembled WGS sequence"/>
</dbReference>
<name>A0ABR4EYA2_9PEZI</name>